<evidence type="ECO:0000313" key="2">
    <source>
        <dbReference type="EMBL" id="EAY16941.1"/>
    </source>
</evidence>
<dbReference type="InterPro" id="IPR011009">
    <property type="entry name" value="Kinase-like_dom_sf"/>
</dbReference>
<dbReference type="VEuPathDB" id="TrichDB:TVAGG3_0697430"/>
<dbReference type="PROSITE" id="PS00108">
    <property type="entry name" value="PROTEIN_KINASE_ST"/>
    <property type="match status" value="1"/>
</dbReference>
<dbReference type="SUPFAM" id="SSF56112">
    <property type="entry name" value="Protein kinase-like (PK-like)"/>
    <property type="match status" value="1"/>
</dbReference>
<feature type="domain" description="Protein kinase" evidence="1">
    <location>
        <begin position="1"/>
        <end position="206"/>
    </location>
</feature>
<keyword evidence="2" id="KW-0418">Kinase</keyword>
<dbReference type="EMBL" id="DS113236">
    <property type="protein sequence ID" value="EAY16941.1"/>
    <property type="molecule type" value="Genomic_DNA"/>
</dbReference>
<dbReference type="SMR" id="A2DRH8"/>
<dbReference type="PANTHER" id="PTHR24362">
    <property type="entry name" value="SERINE/THREONINE-PROTEIN KINASE NEK"/>
    <property type="match status" value="1"/>
</dbReference>
<name>A2DRH8_TRIV3</name>
<dbReference type="InParanoid" id="A2DRH8"/>
<dbReference type="RefSeq" id="XP_001329164.1">
    <property type="nucleotide sequence ID" value="XM_001329129.1"/>
</dbReference>
<dbReference type="InterPro" id="IPR008271">
    <property type="entry name" value="Ser/Thr_kinase_AS"/>
</dbReference>
<dbReference type="GO" id="GO:0004672">
    <property type="term" value="F:protein kinase activity"/>
    <property type="evidence" value="ECO:0007669"/>
    <property type="project" value="InterPro"/>
</dbReference>
<gene>
    <name evidence="2" type="ORF">TVAG_280570</name>
</gene>
<reference evidence="2" key="2">
    <citation type="journal article" date="2007" name="Science">
        <title>Draft genome sequence of the sexually transmitted pathogen Trichomonas vaginalis.</title>
        <authorList>
            <person name="Carlton J.M."/>
            <person name="Hirt R.P."/>
            <person name="Silva J.C."/>
            <person name="Delcher A.L."/>
            <person name="Schatz M."/>
            <person name="Zhao Q."/>
            <person name="Wortman J.R."/>
            <person name="Bidwell S.L."/>
            <person name="Alsmark U.C.M."/>
            <person name="Besteiro S."/>
            <person name="Sicheritz-Ponten T."/>
            <person name="Noel C.J."/>
            <person name="Dacks J.B."/>
            <person name="Foster P.G."/>
            <person name="Simillion C."/>
            <person name="Van de Peer Y."/>
            <person name="Miranda-Saavedra D."/>
            <person name="Barton G.J."/>
            <person name="Westrop G.D."/>
            <person name="Mueller S."/>
            <person name="Dessi D."/>
            <person name="Fiori P.L."/>
            <person name="Ren Q."/>
            <person name="Paulsen I."/>
            <person name="Zhang H."/>
            <person name="Bastida-Corcuera F.D."/>
            <person name="Simoes-Barbosa A."/>
            <person name="Brown M.T."/>
            <person name="Hayes R.D."/>
            <person name="Mukherjee M."/>
            <person name="Okumura C.Y."/>
            <person name="Schneider R."/>
            <person name="Smith A.J."/>
            <person name="Vanacova S."/>
            <person name="Villalvazo M."/>
            <person name="Haas B.J."/>
            <person name="Pertea M."/>
            <person name="Feldblyum T.V."/>
            <person name="Utterback T.R."/>
            <person name="Shu C.L."/>
            <person name="Osoegawa K."/>
            <person name="de Jong P.J."/>
            <person name="Hrdy I."/>
            <person name="Horvathova L."/>
            <person name="Zubacova Z."/>
            <person name="Dolezal P."/>
            <person name="Malik S.B."/>
            <person name="Logsdon J.M. Jr."/>
            <person name="Henze K."/>
            <person name="Gupta A."/>
            <person name="Wang C.C."/>
            <person name="Dunne R.L."/>
            <person name="Upcroft J.A."/>
            <person name="Upcroft P."/>
            <person name="White O."/>
            <person name="Salzberg S.L."/>
            <person name="Tang P."/>
            <person name="Chiu C.-H."/>
            <person name="Lee Y.-S."/>
            <person name="Embley T.M."/>
            <person name="Coombs G.H."/>
            <person name="Mottram J.C."/>
            <person name="Tachezy J."/>
            <person name="Fraser-Liggett C.M."/>
            <person name="Johnson P.J."/>
        </authorList>
    </citation>
    <scope>NUCLEOTIDE SEQUENCE [LARGE SCALE GENOMIC DNA]</scope>
    <source>
        <strain evidence="2">G3</strain>
    </source>
</reference>
<evidence type="ECO:0000313" key="3">
    <source>
        <dbReference type="Proteomes" id="UP000001542"/>
    </source>
</evidence>
<dbReference type="Proteomes" id="UP000001542">
    <property type="component" value="Unassembled WGS sequence"/>
</dbReference>
<dbReference type="AlphaFoldDB" id="A2DRH8"/>
<dbReference type="VEuPathDB" id="TrichDB:TVAG_280570"/>
<dbReference type="PANTHER" id="PTHR24362:SF309">
    <property type="entry name" value="PROTEIN KINASE DOMAIN-CONTAINING PROTEIN"/>
    <property type="match status" value="1"/>
</dbReference>
<dbReference type="SMART" id="SM00220">
    <property type="entry name" value="S_TKc"/>
    <property type="match status" value="1"/>
</dbReference>
<dbReference type="STRING" id="5722.A2DRH8"/>
<organism evidence="2 3">
    <name type="scientific">Trichomonas vaginalis (strain ATCC PRA-98 / G3)</name>
    <dbReference type="NCBI Taxonomy" id="412133"/>
    <lineage>
        <taxon>Eukaryota</taxon>
        <taxon>Metamonada</taxon>
        <taxon>Parabasalia</taxon>
        <taxon>Trichomonadida</taxon>
        <taxon>Trichomonadidae</taxon>
        <taxon>Trichomonas</taxon>
    </lineage>
</organism>
<dbReference type="eggNOG" id="KOG0583">
    <property type="taxonomic scope" value="Eukaryota"/>
</dbReference>
<dbReference type="InterPro" id="IPR000719">
    <property type="entry name" value="Prot_kinase_dom"/>
</dbReference>
<dbReference type="Gene3D" id="1.10.510.10">
    <property type="entry name" value="Transferase(Phosphotransferase) domain 1"/>
    <property type="match status" value="1"/>
</dbReference>
<dbReference type="GO" id="GO:0005524">
    <property type="term" value="F:ATP binding"/>
    <property type="evidence" value="ECO:0007669"/>
    <property type="project" value="InterPro"/>
</dbReference>
<dbReference type="KEGG" id="tva:4774954"/>
<dbReference type="PROSITE" id="PS50011">
    <property type="entry name" value="PROTEIN_KINASE_DOM"/>
    <property type="match status" value="1"/>
</dbReference>
<keyword evidence="3" id="KW-1185">Reference proteome</keyword>
<keyword evidence="2" id="KW-0808">Transferase</keyword>
<dbReference type="Pfam" id="PF00069">
    <property type="entry name" value="Pkinase"/>
    <property type="match status" value="1"/>
</dbReference>
<accession>A2DRH8</accession>
<protein>
    <submittedName>
        <fullName evidence="2">CAMK family protein kinase</fullName>
    </submittedName>
</protein>
<reference evidence="2" key="1">
    <citation type="submission" date="2006-10" db="EMBL/GenBank/DDBJ databases">
        <authorList>
            <person name="Amadeo P."/>
            <person name="Zhao Q."/>
            <person name="Wortman J."/>
            <person name="Fraser-Liggett C."/>
            <person name="Carlton J."/>
        </authorList>
    </citation>
    <scope>NUCLEOTIDE SEQUENCE</scope>
    <source>
        <strain evidence="2">G3</strain>
    </source>
</reference>
<sequence>MSEVDCLMEIDDPRIVRLYNNYVFDNHIYMLMEHCVGDLSKFLGKETPPKGIELQSYIRGVITAVKACHDKNIAHCDLKPSNFLIDTYGRIKIGDFGLSTIFRDKPTASCVKGTPMFMAPEIFKPYEYNPMKADIWAMGVTLYVIATGMLPFHGRNIGEIVSKIENCDYNIQLVEDNDLKILIAQCLDLDPECRPTPDQLLIMNYFKKFEQSLGKIGVSKNYLNKTQFVIKPKLNSPNVAVPRNSFCLRRVRTYPRVQKIPNF</sequence>
<proteinExistence type="predicted"/>
<dbReference type="OrthoDB" id="193931at2759"/>
<evidence type="ECO:0000259" key="1">
    <source>
        <dbReference type="PROSITE" id="PS50011"/>
    </source>
</evidence>